<sequence length="233" mass="24627">FIILLLVLASCSTEMDSDLETAIKNGNISDSSIDLPGTIFTGDNSTTTTTTKYLYNFEDGEVPSNFSMSGNADWGVTSSTYASGTYSLKSGSIVHSQTSCVSLTQTTIAGPLVFYYKTSSESSDNLKFYLDGSINKTASGTTSSSWTRYSATVSSSGSHTFKWCYEKDSSSSSGSDAVWIDEILMPLESTMFSSVSAGGAHTCAVDNNSRSHCWGMGSSGQLGNGTTSTSYTP</sequence>
<feature type="non-terminal residue" evidence="1">
    <location>
        <position position="1"/>
    </location>
</feature>
<dbReference type="Gene3D" id="2.130.10.30">
    <property type="entry name" value="Regulator of chromosome condensation 1/beta-lactamase-inhibitor protein II"/>
    <property type="match status" value="1"/>
</dbReference>
<accession>A0A383E1Y9</accession>
<name>A0A383E1Y9_9ZZZZ</name>
<reference evidence="1" key="1">
    <citation type="submission" date="2018-05" db="EMBL/GenBank/DDBJ databases">
        <authorList>
            <person name="Lanie J.A."/>
            <person name="Ng W.-L."/>
            <person name="Kazmierczak K.M."/>
            <person name="Andrzejewski T.M."/>
            <person name="Davidsen T.M."/>
            <person name="Wayne K.J."/>
            <person name="Tettelin H."/>
            <person name="Glass J.I."/>
            <person name="Rusch D."/>
            <person name="Podicherti R."/>
            <person name="Tsui H.-C.T."/>
            <person name="Winkler M.E."/>
        </authorList>
    </citation>
    <scope>NUCLEOTIDE SEQUENCE</scope>
</reference>
<dbReference type="InterPro" id="IPR009091">
    <property type="entry name" value="RCC1/BLIP-II"/>
</dbReference>
<dbReference type="AlphaFoldDB" id="A0A383E1Y9"/>
<gene>
    <name evidence="1" type="ORF">METZ01_LOCUS503585</name>
</gene>
<dbReference type="Pfam" id="PF13540">
    <property type="entry name" value="RCC1_2"/>
    <property type="match status" value="1"/>
</dbReference>
<dbReference type="InterPro" id="IPR000408">
    <property type="entry name" value="Reg_chr_condens"/>
</dbReference>
<organism evidence="1">
    <name type="scientific">marine metagenome</name>
    <dbReference type="NCBI Taxonomy" id="408172"/>
    <lineage>
        <taxon>unclassified sequences</taxon>
        <taxon>metagenomes</taxon>
        <taxon>ecological metagenomes</taxon>
    </lineage>
</organism>
<protein>
    <recommendedName>
        <fullName evidence="2">CBM-cenC domain-containing protein</fullName>
    </recommendedName>
</protein>
<evidence type="ECO:0008006" key="2">
    <source>
        <dbReference type="Google" id="ProtNLM"/>
    </source>
</evidence>
<proteinExistence type="predicted"/>
<evidence type="ECO:0000313" key="1">
    <source>
        <dbReference type="EMBL" id="SVE50731.1"/>
    </source>
</evidence>
<dbReference type="SUPFAM" id="SSF50985">
    <property type="entry name" value="RCC1/BLIP-II"/>
    <property type="match status" value="1"/>
</dbReference>
<dbReference type="PROSITE" id="PS50012">
    <property type="entry name" value="RCC1_3"/>
    <property type="match status" value="1"/>
</dbReference>
<feature type="non-terminal residue" evidence="1">
    <location>
        <position position="233"/>
    </location>
</feature>
<dbReference type="EMBL" id="UINC01222100">
    <property type="protein sequence ID" value="SVE50731.1"/>
    <property type="molecule type" value="Genomic_DNA"/>
</dbReference>